<evidence type="ECO:0000256" key="1">
    <source>
        <dbReference type="SAM" id="MobiDB-lite"/>
    </source>
</evidence>
<keyword evidence="2" id="KW-0732">Signal</keyword>
<comment type="caution">
    <text evidence="3">The sequence shown here is derived from an EMBL/GenBank/DDBJ whole genome shotgun (WGS) entry which is preliminary data.</text>
</comment>
<feature type="signal peptide" evidence="2">
    <location>
        <begin position="1"/>
        <end position="22"/>
    </location>
</feature>
<sequence length="97" mass="10266">MNSKKNMATVLAAVLFTGQGFAQGLANNATQNASDAGRGPPVAQQGSGPSATRTSRHHMLHDNAKKSSNPTAKPKPQLKPDYACQDLHVKPMNCPTR</sequence>
<evidence type="ECO:0008006" key="5">
    <source>
        <dbReference type="Google" id="ProtNLM"/>
    </source>
</evidence>
<evidence type="ECO:0000256" key="2">
    <source>
        <dbReference type="SAM" id="SignalP"/>
    </source>
</evidence>
<dbReference type="RefSeq" id="WP_154558217.1">
    <property type="nucleotide sequence ID" value="NZ_VOSW01000003.1"/>
</dbReference>
<evidence type="ECO:0000313" key="3">
    <source>
        <dbReference type="EMBL" id="KAE8761494.1"/>
    </source>
</evidence>
<feature type="region of interest" description="Disordered" evidence="1">
    <location>
        <begin position="29"/>
        <end position="84"/>
    </location>
</feature>
<dbReference type="Proteomes" id="UP000463700">
    <property type="component" value="Unassembled WGS sequence"/>
</dbReference>
<organism evidence="3 4">
    <name type="scientific">Paraburkholderia madseniana</name>
    <dbReference type="NCBI Taxonomy" id="2599607"/>
    <lineage>
        <taxon>Bacteria</taxon>
        <taxon>Pseudomonadati</taxon>
        <taxon>Pseudomonadota</taxon>
        <taxon>Betaproteobacteria</taxon>
        <taxon>Burkholderiales</taxon>
        <taxon>Burkholderiaceae</taxon>
        <taxon>Paraburkholderia</taxon>
    </lineage>
</organism>
<dbReference type="AlphaFoldDB" id="A0A6N6WNR5"/>
<feature type="chain" id="PRO_5026928388" description="DUF4148 domain-containing protein" evidence="2">
    <location>
        <begin position="23"/>
        <end position="97"/>
    </location>
</feature>
<dbReference type="OrthoDB" id="10007723at2"/>
<evidence type="ECO:0000313" key="4">
    <source>
        <dbReference type="Proteomes" id="UP000463700"/>
    </source>
</evidence>
<dbReference type="EMBL" id="VOSW01000003">
    <property type="protein sequence ID" value="KAE8761494.1"/>
    <property type="molecule type" value="Genomic_DNA"/>
</dbReference>
<name>A0A6N6WNR5_9BURK</name>
<gene>
    <name evidence="3" type="ORF">FSO04_02645</name>
</gene>
<proteinExistence type="predicted"/>
<protein>
    <recommendedName>
        <fullName evidence="5">DUF4148 domain-containing protein</fullName>
    </recommendedName>
</protein>
<reference evidence="3 4" key="1">
    <citation type="journal article" date="2020" name="Int. J. Syst. Evol. Microbiol.">
        <title>Paraburkholderia madseniana sp. nov., a phenolic acid-degrading bacterium isolated from acidic forest soil.</title>
        <authorList>
            <person name="Wilhelm R.C."/>
            <person name="Murphy S.J.L."/>
            <person name="Feriancek N.M."/>
            <person name="Karasz D.C."/>
            <person name="DeRito C.M."/>
            <person name="Newman J.D."/>
            <person name="Buckley D.H."/>
        </authorList>
    </citation>
    <scope>NUCLEOTIDE SEQUENCE [LARGE SCALE GENOMIC DNA]</scope>
    <source>
        <strain evidence="3 4">RP11</strain>
    </source>
</reference>
<accession>A0A6N6WNR5</accession>
<feature type="compositionally biased region" description="Polar residues" evidence="1">
    <location>
        <begin position="44"/>
        <end position="53"/>
    </location>
</feature>